<keyword evidence="2" id="KW-0119">Carbohydrate metabolism</keyword>
<dbReference type="AlphaFoldDB" id="A0A7W9MY63"/>
<feature type="compositionally biased region" description="Pro residues" evidence="3">
    <location>
        <begin position="465"/>
        <end position="476"/>
    </location>
</feature>
<feature type="region of interest" description="Disordered" evidence="3">
    <location>
        <begin position="314"/>
        <end position="350"/>
    </location>
</feature>
<organism evidence="5 6">
    <name type="scientific">Kribbella italica</name>
    <dbReference type="NCBI Taxonomy" id="1540520"/>
    <lineage>
        <taxon>Bacteria</taxon>
        <taxon>Bacillati</taxon>
        <taxon>Actinomycetota</taxon>
        <taxon>Actinomycetes</taxon>
        <taxon>Propionibacteriales</taxon>
        <taxon>Kribbellaceae</taxon>
        <taxon>Kribbella</taxon>
    </lineage>
</organism>
<feature type="compositionally biased region" description="Basic and acidic residues" evidence="3">
    <location>
        <begin position="420"/>
        <end position="430"/>
    </location>
</feature>
<evidence type="ECO:0000256" key="2">
    <source>
        <dbReference type="ARBA" id="ARBA00023326"/>
    </source>
</evidence>
<proteinExistence type="predicted"/>
<dbReference type="GO" id="GO:0016798">
    <property type="term" value="F:hydrolase activity, acting on glycosyl bonds"/>
    <property type="evidence" value="ECO:0007669"/>
    <property type="project" value="UniProtKB-KW"/>
</dbReference>
<evidence type="ECO:0000256" key="1">
    <source>
        <dbReference type="ARBA" id="ARBA00023295"/>
    </source>
</evidence>
<keyword evidence="6" id="KW-1185">Reference proteome</keyword>
<dbReference type="InterPro" id="IPR003961">
    <property type="entry name" value="FN3_dom"/>
</dbReference>
<feature type="compositionally biased region" description="Low complexity" evidence="3">
    <location>
        <begin position="384"/>
        <end position="395"/>
    </location>
</feature>
<evidence type="ECO:0000313" key="6">
    <source>
        <dbReference type="Proteomes" id="UP000549971"/>
    </source>
</evidence>
<dbReference type="SUPFAM" id="SSF63829">
    <property type="entry name" value="Calcium-dependent phosphotriesterase"/>
    <property type="match status" value="1"/>
</dbReference>
<feature type="domain" description="Fibronectin type-III" evidence="4">
    <location>
        <begin position="575"/>
        <end position="667"/>
    </location>
</feature>
<dbReference type="SUPFAM" id="SSF49265">
    <property type="entry name" value="Fibronectin type III"/>
    <property type="match status" value="1"/>
</dbReference>
<protein>
    <recommendedName>
        <fullName evidence="4">Fibronectin type-III domain-containing protein</fullName>
    </recommendedName>
</protein>
<evidence type="ECO:0000313" key="5">
    <source>
        <dbReference type="EMBL" id="MBB5840090.1"/>
    </source>
</evidence>
<feature type="compositionally biased region" description="Basic and acidic residues" evidence="3">
    <location>
        <begin position="330"/>
        <end position="341"/>
    </location>
</feature>
<dbReference type="GO" id="GO:0000272">
    <property type="term" value="P:polysaccharide catabolic process"/>
    <property type="evidence" value="ECO:0007669"/>
    <property type="project" value="UniProtKB-KW"/>
</dbReference>
<dbReference type="InterPro" id="IPR036116">
    <property type="entry name" value="FN3_sf"/>
</dbReference>
<keyword evidence="2" id="KW-0624">Polysaccharide degradation</keyword>
<dbReference type="SMART" id="SM00060">
    <property type="entry name" value="FN3"/>
    <property type="match status" value="2"/>
</dbReference>
<reference evidence="5 6" key="1">
    <citation type="submission" date="2020-08" db="EMBL/GenBank/DDBJ databases">
        <title>Sequencing the genomes of 1000 actinobacteria strains.</title>
        <authorList>
            <person name="Klenk H.-P."/>
        </authorList>
    </citation>
    <scope>NUCLEOTIDE SEQUENCE [LARGE SCALE GENOMIC DNA]</scope>
    <source>
        <strain evidence="5 6">DSM 28967</strain>
    </source>
</reference>
<dbReference type="InterPro" id="IPR013783">
    <property type="entry name" value="Ig-like_fold"/>
</dbReference>
<feature type="compositionally biased region" description="Polar residues" evidence="3">
    <location>
        <begin position="532"/>
        <end position="564"/>
    </location>
</feature>
<feature type="domain" description="Fibronectin type-III" evidence="4">
    <location>
        <begin position="483"/>
        <end position="572"/>
    </location>
</feature>
<feature type="region of interest" description="Disordered" evidence="3">
    <location>
        <begin position="608"/>
        <end position="629"/>
    </location>
</feature>
<dbReference type="PRINTS" id="PR01217">
    <property type="entry name" value="PRICHEXTENSN"/>
</dbReference>
<keyword evidence="1" id="KW-0326">Glycosidase</keyword>
<dbReference type="RefSeq" id="WP_184802203.1">
    <property type="nucleotide sequence ID" value="NZ_JACHMY010000001.1"/>
</dbReference>
<dbReference type="Proteomes" id="UP000549971">
    <property type="component" value="Unassembled WGS sequence"/>
</dbReference>
<dbReference type="Pfam" id="PF00041">
    <property type="entry name" value="fn3"/>
    <property type="match status" value="2"/>
</dbReference>
<dbReference type="PANTHER" id="PTHR24099">
    <property type="entry name" value="E3 UBIQUITIN-PROTEIN LIGASE TRIM36-RELATED"/>
    <property type="match status" value="1"/>
</dbReference>
<keyword evidence="1" id="KW-0378">Hydrolase</keyword>
<evidence type="ECO:0000259" key="4">
    <source>
        <dbReference type="PROSITE" id="PS50853"/>
    </source>
</evidence>
<comment type="caution">
    <text evidence="5">The sequence shown here is derived from an EMBL/GenBank/DDBJ whole genome shotgun (WGS) entry which is preliminary data.</text>
</comment>
<feature type="region of interest" description="Disordered" evidence="3">
    <location>
        <begin position="520"/>
        <end position="577"/>
    </location>
</feature>
<gene>
    <name evidence="5" type="ORF">HDA39_006824</name>
</gene>
<dbReference type="PROSITE" id="PS50853">
    <property type="entry name" value="FN3"/>
    <property type="match status" value="2"/>
</dbReference>
<sequence>MRPAPSARENRRSRAALAAVVAGCVAVTGVAVAGAGNASPGMKFSQPGRYIYNSTVGKIFHVNGATKNVDQEIPLPGAGPGTQVIETDQNGYVLSRGRTYPFGKSSLDVANPLPAPVDELPVVLEAGGAAFAVYRQSGQIVRFGEKLATAKVGVPLGPPVVTSDGTVWVHRQDSGQLCLLPLEADRLACPAELPSGHTGSLAVVGANQVVFVDTTGRELYAVDDGGLGRKMTLPIDDLPRDAIVAPNDVTGRLAIVDPHKSLLHLVDAAGLTTGKADAPPVHKQLRKGKYERIVSSGNSLALIDESTDTLVTLDRNGEERAARKIPPPSKDSKAGREDRTGLYRGGDSRLYVASRSGEQVMVVEDTGDVTAVDTNSARPDQRKTPQPAKPTAKPSTPDRPVQPPPTTTKPPQPPATGDPKPQDRPTDRPTGRPTSKPGDDKPDQPETPDEPTDPPTTDRPKPPPEKPTTPVKPPAKPTVQAGRPGAPRSVSGRPGNGSVQVSWEAAAANGAAVTSYTLTWNGGSVRLGPTARSRNVTGLTNGTGYTFTVRATNRVGTGPGSSTARLVPSGGAPDAPGNFQVTTSGSSLTLSWTRPDLKGNTLQGYDIAANPTGTGGGTAKGDSTTSTRATISGLTSGSTYRVTVRATTTNAQGNFVLGKQAVRTVVVGGGSSTQPRLTASRGAATTHGGGERACEAPGCAFIRVVGRGLKPNTLYDFQPFTTQWQPSNPGAQLRTDDNGEITIDDRFATDAPGQQVWVVATAAGEETVTSNKFTWRN</sequence>
<feature type="region of interest" description="Disordered" evidence="3">
    <location>
        <begin position="369"/>
        <end position="498"/>
    </location>
</feature>
<feature type="compositionally biased region" description="Pro residues" evidence="3">
    <location>
        <begin position="400"/>
        <end position="416"/>
    </location>
</feature>
<dbReference type="Gene3D" id="2.60.40.10">
    <property type="entry name" value="Immunoglobulins"/>
    <property type="match status" value="2"/>
</dbReference>
<dbReference type="PANTHER" id="PTHR24099:SF11">
    <property type="entry name" value="FIBRONECTIN TYPE III DOMAIN-CONTAINING 3BA-RELATED"/>
    <property type="match status" value="1"/>
</dbReference>
<dbReference type="EMBL" id="JACHMY010000001">
    <property type="protein sequence ID" value="MBB5840090.1"/>
    <property type="molecule type" value="Genomic_DNA"/>
</dbReference>
<dbReference type="CDD" id="cd00063">
    <property type="entry name" value="FN3"/>
    <property type="match status" value="2"/>
</dbReference>
<evidence type="ECO:0000256" key="3">
    <source>
        <dbReference type="SAM" id="MobiDB-lite"/>
    </source>
</evidence>
<dbReference type="InterPro" id="IPR050617">
    <property type="entry name" value="E3_ligase_FN3/SPRY"/>
</dbReference>
<accession>A0A7W9MY63</accession>
<name>A0A7W9MY63_9ACTN</name>